<protein>
    <recommendedName>
        <fullName evidence="5">Ribonuclease VapC</fullName>
        <shortName evidence="5">RNase VapC</shortName>
        <ecNumber evidence="5">3.1.-.-</ecNumber>
    </recommendedName>
    <alternativeName>
        <fullName evidence="5">Toxin VapC</fullName>
    </alternativeName>
</protein>
<keyword evidence="5" id="KW-0460">Magnesium</keyword>
<feature type="domain" description="PIN" evidence="6">
    <location>
        <begin position="8"/>
        <end position="136"/>
    </location>
</feature>
<dbReference type="NCBIfam" id="TIGR00028">
    <property type="entry name" value="Mtu_PIN_fam"/>
    <property type="match status" value="1"/>
</dbReference>
<keyword evidence="2 5" id="KW-0540">Nuclease</keyword>
<sequence>MTSQADLPDLNVWLAMTSAGHVHHTQAVHYWESEAAERVLFCSVTALGLVRLVSQPKLMGAAVKSSAEAAALLQSLCAQPGVSIAEPEQGAWDIFHSLVCDLQLPSKHCTDAYLAALAMANDWRLVSFDRDFNRFNDLDWLSLS</sequence>
<dbReference type="InterPro" id="IPR002716">
    <property type="entry name" value="PIN_dom"/>
</dbReference>
<dbReference type="EC" id="3.1.-.-" evidence="5"/>
<organism evidence="7 8">
    <name type="scientific">Cyanobium gracile UHCC 0139</name>
    <dbReference type="NCBI Taxonomy" id="3110308"/>
    <lineage>
        <taxon>Bacteria</taxon>
        <taxon>Bacillati</taxon>
        <taxon>Cyanobacteriota</taxon>
        <taxon>Cyanophyceae</taxon>
        <taxon>Synechococcales</taxon>
        <taxon>Prochlorococcaceae</taxon>
        <taxon>Cyanobium</taxon>
    </lineage>
</organism>
<dbReference type="Gene3D" id="3.40.50.1010">
    <property type="entry name" value="5'-nuclease"/>
    <property type="match status" value="1"/>
</dbReference>
<comment type="caution">
    <text evidence="7">The sequence shown here is derived from an EMBL/GenBank/DDBJ whole genome shotgun (WGS) entry which is preliminary data.</text>
</comment>
<evidence type="ECO:0000313" key="7">
    <source>
        <dbReference type="EMBL" id="MEA5392261.1"/>
    </source>
</evidence>
<comment type="cofactor">
    <cofactor evidence="5">
        <name>Mg(2+)</name>
        <dbReference type="ChEBI" id="CHEBI:18420"/>
    </cofactor>
</comment>
<dbReference type="RefSeq" id="WP_323306218.1">
    <property type="nucleotide sequence ID" value="NZ_JAYGHX010000009.1"/>
</dbReference>
<name>A0ABU5RWV6_9CYAN</name>
<accession>A0ABU5RWV6</accession>
<keyword evidence="4 5" id="KW-0378">Hydrolase</keyword>
<evidence type="ECO:0000259" key="6">
    <source>
        <dbReference type="Pfam" id="PF01850"/>
    </source>
</evidence>
<dbReference type="EMBL" id="JAYGHX010000009">
    <property type="protein sequence ID" value="MEA5392261.1"/>
    <property type="molecule type" value="Genomic_DNA"/>
</dbReference>
<comment type="function">
    <text evidence="5">Toxic component of a toxin-antitoxin (TA) system. An RNase.</text>
</comment>
<proteinExistence type="inferred from homology"/>
<dbReference type="InterPro" id="IPR006226">
    <property type="entry name" value="Mtu_PIN"/>
</dbReference>
<feature type="binding site" evidence="5">
    <location>
        <position position="9"/>
    </location>
    <ligand>
        <name>Mg(2+)</name>
        <dbReference type="ChEBI" id="CHEBI:18420"/>
    </ligand>
</feature>
<dbReference type="Pfam" id="PF01850">
    <property type="entry name" value="PIN"/>
    <property type="match status" value="1"/>
</dbReference>
<comment type="similarity">
    <text evidence="5">Belongs to the PINc/VapC protein family.</text>
</comment>
<dbReference type="InterPro" id="IPR022907">
    <property type="entry name" value="VapC_family"/>
</dbReference>
<evidence type="ECO:0000256" key="2">
    <source>
        <dbReference type="ARBA" id="ARBA00022722"/>
    </source>
</evidence>
<dbReference type="SUPFAM" id="SSF88723">
    <property type="entry name" value="PIN domain-like"/>
    <property type="match status" value="1"/>
</dbReference>
<dbReference type="HAMAP" id="MF_00265">
    <property type="entry name" value="VapC_Nob1"/>
    <property type="match status" value="1"/>
</dbReference>
<reference evidence="7 8" key="1">
    <citation type="submission" date="2023-12" db="EMBL/GenBank/DDBJ databases">
        <title>Baltic Sea Cyanobacteria.</title>
        <authorList>
            <person name="Delbaje E."/>
            <person name="Fewer D.P."/>
            <person name="Shishido T.K."/>
        </authorList>
    </citation>
    <scope>NUCLEOTIDE SEQUENCE [LARGE SCALE GENOMIC DNA]</scope>
    <source>
        <strain evidence="7 8">UHCC 0139</strain>
    </source>
</reference>
<dbReference type="InterPro" id="IPR029060">
    <property type="entry name" value="PIN-like_dom_sf"/>
</dbReference>
<feature type="binding site" evidence="5">
    <location>
        <position position="111"/>
    </location>
    <ligand>
        <name>Mg(2+)</name>
        <dbReference type="ChEBI" id="CHEBI:18420"/>
    </ligand>
</feature>
<gene>
    <name evidence="5" type="primary">vapC</name>
    <name evidence="7" type="ORF">VB738_13440</name>
</gene>
<dbReference type="Proteomes" id="UP001304461">
    <property type="component" value="Unassembled WGS sequence"/>
</dbReference>
<evidence type="ECO:0000256" key="3">
    <source>
        <dbReference type="ARBA" id="ARBA00022723"/>
    </source>
</evidence>
<keyword evidence="8" id="KW-1185">Reference proteome</keyword>
<keyword evidence="1 5" id="KW-1277">Toxin-antitoxin system</keyword>
<evidence type="ECO:0000256" key="1">
    <source>
        <dbReference type="ARBA" id="ARBA00022649"/>
    </source>
</evidence>
<evidence type="ECO:0000313" key="8">
    <source>
        <dbReference type="Proteomes" id="UP001304461"/>
    </source>
</evidence>
<evidence type="ECO:0000256" key="4">
    <source>
        <dbReference type="ARBA" id="ARBA00022801"/>
    </source>
</evidence>
<evidence type="ECO:0000256" key="5">
    <source>
        <dbReference type="HAMAP-Rule" id="MF_00265"/>
    </source>
</evidence>
<keyword evidence="3 5" id="KW-0479">Metal-binding</keyword>
<keyword evidence="5" id="KW-0800">Toxin</keyword>